<dbReference type="Pfam" id="PF19783">
    <property type="entry name" value="DUF6268"/>
    <property type="match status" value="1"/>
</dbReference>
<comment type="caution">
    <text evidence="2">The sequence shown here is derived from an EMBL/GenBank/DDBJ whole genome shotgun (WGS) entry which is preliminary data.</text>
</comment>
<gene>
    <name evidence="2" type="ORF">DF182_03375</name>
</gene>
<feature type="domain" description="DUF6268" evidence="1">
    <location>
        <begin position="5"/>
        <end position="292"/>
    </location>
</feature>
<sequence>MAGAVKAQLGASNLTGPGVAINVDYLPASHYIRPEDSLKMPATTSQQRISLGAAFLLSSHVDTITGKVRTWSLGAFGTYSKFTNKDYEKQIFPDELLGTQISLLHKRTINSKWSLMAMVSAGVFTDMEKIDYEDVVINGGVIFIKRYNPRFSLGIGAVLTNSFGAPMVLPAFLLSWKTNGRFKVEVNIPEKISVSSTLNKYDDLALALRLSGAAFDVEKHPDNKRQLGYSEITVGLENTFHLTRKVDFNIAGGSVLVSSVQFREKKLSSIFSDVPSHRLATNFYLSAGVRWNFR</sequence>
<dbReference type="InterPro" id="IPR046235">
    <property type="entry name" value="DUF6268"/>
</dbReference>
<reference evidence="2 3" key="1">
    <citation type="submission" date="2018-05" db="EMBL/GenBank/DDBJ databases">
        <title>Chitinophaga sp. K3CV102501T nov., isolated from isolated from a monsoon evergreen broad-leaved forest soil.</title>
        <authorList>
            <person name="Lv Y."/>
        </authorList>
    </citation>
    <scope>NUCLEOTIDE SEQUENCE [LARGE SCALE GENOMIC DNA]</scope>
    <source>
        <strain evidence="2 3">GDMCC 1.1325</strain>
    </source>
</reference>
<protein>
    <recommendedName>
        <fullName evidence="1">DUF6268 domain-containing protein</fullName>
    </recommendedName>
</protein>
<dbReference type="EMBL" id="QFFJ01000001">
    <property type="protein sequence ID" value="RBL91668.1"/>
    <property type="molecule type" value="Genomic_DNA"/>
</dbReference>
<dbReference type="AlphaFoldDB" id="A0A365Y020"/>
<evidence type="ECO:0000313" key="3">
    <source>
        <dbReference type="Proteomes" id="UP000253410"/>
    </source>
</evidence>
<proteinExistence type="predicted"/>
<accession>A0A365Y020</accession>
<evidence type="ECO:0000259" key="1">
    <source>
        <dbReference type="Pfam" id="PF19783"/>
    </source>
</evidence>
<dbReference type="Proteomes" id="UP000253410">
    <property type="component" value="Unassembled WGS sequence"/>
</dbReference>
<name>A0A365Y020_9BACT</name>
<evidence type="ECO:0000313" key="2">
    <source>
        <dbReference type="EMBL" id="RBL91668.1"/>
    </source>
</evidence>
<organism evidence="2 3">
    <name type="scientific">Chitinophaga flava</name>
    <dbReference type="NCBI Taxonomy" id="2259036"/>
    <lineage>
        <taxon>Bacteria</taxon>
        <taxon>Pseudomonadati</taxon>
        <taxon>Bacteroidota</taxon>
        <taxon>Chitinophagia</taxon>
        <taxon>Chitinophagales</taxon>
        <taxon>Chitinophagaceae</taxon>
        <taxon>Chitinophaga</taxon>
    </lineage>
</organism>
<keyword evidence="3" id="KW-1185">Reference proteome</keyword>